<accession>A0A409WCQ5</accession>
<keyword evidence="3" id="KW-1185">Reference proteome</keyword>
<evidence type="ECO:0000313" key="3">
    <source>
        <dbReference type="Proteomes" id="UP000284706"/>
    </source>
</evidence>
<dbReference type="Proteomes" id="UP000284706">
    <property type="component" value="Unassembled WGS sequence"/>
</dbReference>
<name>A0A409WCQ5_9AGAR</name>
<protein>
    <submittedName>
        <fullName evidence="2">Uncharacterized protein</fullName>
    </submittedName>
</protein>
<evidence type="ECO:0000313" key="2">
    <source>
        <dbReference type="EMBL" id="PPQ76271.1"/>
    </source>
</evidence>
<reference evidence="2 3" key="1">
    <citation type="journal article" date="2018" name="Evol. Lett.">
        <title>Horizontal gene cluster transfer increased hallucinogenic mushroom diversity.</title>
        <authorList>
            <person name="Reynolds H.T."/>
            <person name="Vijayakumar V."/>
            <person name="Gluck-Thaler E."/>
            <person name="Korotkin H.B."/>
            <person name="Matheny P.B."/>
            <person name="Slot J.C."/>
        </authorList>
    </citation>
    <scope>NUCLEOTIDE SEQUENCE [LARGE SCALE GENOMIC DNA]</scope>
    <source>
        <strain evidence="2 3">SRW20</strain>
    </source>
</reference>
<feature type="region of interest" description="Disordered" evidence="1">
    <location>
        <begin position="1"/>
        <end position="22"/>
    </location>
</feature>
<comment type="caution">
    <text evidence="2">The sequence shown here is derived from an EMBL/GenBank/DDBJ whole genome shotgun (WGS) entry which is preliminary data.</text>
</comment>
<evidence type="ECO:0000256" key="1">
    <source>
        <dbReference type="SAM" id="MobiDB-lite"/>
    </source>
</evidence>
<organism evidence="2 3">
    <name type="scientific">Gymnopilus dilepis</name>
    <dbReference type="NCBI Taxonomy" id="231916"/>
    <lineage>
        <taxon>Eukaryota</taxon>
        <taxon>Fungi</taxon>
        <taxon>Dikarya</taxon>
        <taxon>Basidiomycota</taxon>
        <taxon>Agaricomycotina</taxon>
        <taxon>Agaricomycetes</taxon>
        <taxon>Agaricomycetidae</taxon>
        <taxon>Agaricales</taxon>
        <taxon>Agaricineae</taxon>
        <taxon>Hymenogastraceae</taxon>
        <taxon>Gymnopilus</taxon>
    </lineage>
</organism>
<sequence>MIPLSTAASNALGNGEGNNVQEESFGMDWRESSNRQRQAWSLDSLPSATFSTLHPDYPVPSLVPPPTCDDAAVDAWCGMLRRTTPTNGLRIKPEVGRCSTPVQESNSRVSRLRKAAVEVRSGCMASDHGFSAPSNVCARRRKRALRKKALQDFVGYHATDPDALPQLERKRLYIHCLEEYIAFLREQYSLLDISLPLMVMDVHSVGLSPHASQVRFFSPHLR</sequence>
<dbReference type="AlphaFoldDB" id="A0A409WCQ5"/>
<dbReference type="InParanoid" id="A0A409WCQ5"/>
<proteinExistence type="predicted"/>
<dbReference type="EMBL" id="NHYE01005179">
    <property type="protein sequence ID" value="PPQ76271.1"/>
    <property type="molecule type" value="Genomic_DNA"/>
</dbReference>
<gene>
    <name evidence="2" type="ORF">CVT26_009845</name>
</gene>